<evidence type="ECO:0000256" key="5">
    <source>
        <dbReference type="ARBA" id="ARBA00022692"/>
    </source>
</evidence>
<dbReference type="EMBL" id="JBBPBK010000014">
    <property type="protein sequence ID" value="KAK9270779.1"/>
    <property type="molecule type" value="Genomic_DNA"/>
</dbReference>
<protein>
    <recommendedName>
        <fullName evidence="8">Glycosyltransferase family 92 protein</fullName>
        <ecNumber evidence="8">2.4.1.-</ecNumber>
    </recommendedName>
</protein>
<evidence type="ECO:0000256" key="4">
    <source>
        <dbReference type="ARBA" id="ARBA00022679"/>
    </source>
</evidence>
<keyword evidence="5 8" id="KW-0812">Transmembrane</keyword>
<dbReference type="PANTHER" id="PTHR21461:SF69">
    <property type="entry name" value="GLYCOSYLTRANSFERASE FAMILY 92 PROTEIN"/>
    <property type="match status" value="1"/>
</dbReference>
<keyword evidence="4 8" id="KW-0808">Transferase</keyword>
<comment type="subcellular location">
    <subcellularLocation>
        <location evidence="1">Membrane</location>
        <topology evidence="1">Single-pass membrane protein</topology>
    </subcellularLocation>
</comment>
<dbReference type="Proteomes" id="UP001415857">
    <property type="component" value="Unassembled WGS sequence"/>
</dbReference>
<comment type="similarity">
    <text evidence="2 8">Belongs to the glycosyltransferase 92 family.</text>
</comment>
<evidence type="ECO:0000256" key="2">
    <source>
        <dbReference type="ARBA" id="ARBA00007647"/>
    </source>
</evidence>
<dbReference type="Pfam" id="PF01697">
    <property type="entry name" value="Glyco_transf_92"/>
    <property type="match status" value="1"/>
</dbReference>
<dbReference type="EC" id="2.4.1.-" evidence="8"/>
<proteinExistence type="inferred from homology"/>
<keyword evidence="6 8" id="KW-1133">Transmembrane helix</keyword>
<dbReference type="PANTHER" id="PTHR21461">
    <property type="entry name" value="GLYCOSYLTRANSFERASE FAMILY 92 PROTEIN"/>
    <property type="match status" value="1"/>
</dbReference>
<evidence type="ECO:0000256" key="1">
    <source>
        <dbReference type="ARBA" id="ARBA00004167"/>
    </source>
</evidence>
<name>A0AAP0R791_LIQFO</name>
<organism evidence="9 10">
    <name type="scientific">Liquidambar formosana</name>
    <name type="common">Formosan gum</name>
    <dbReference type="NCBI Taxonomy" id="63359"/>
    <lineage>
        <taxon>Eukaryota</taxon>
        <taxon>Viridiplantae</taxon>
        <taxon>Streptophyta</taxon>
        <taxon>Embryophyta</taxon>
        <taxon>Tracheophyta</taxon>
        <taxon>Spermatophyta</taxon>
        <taxon>Magnoliopsida</taxon>
        <taxon>eudicotyledons</taxon>
        <taxon>Gunneridae</taxon>
        <taxon>Pentapetalae</taxon>
        <taxon>Saxifragales</taxon>
        <taxon>Altingiaceae</taxon>
        <taxon>Liquidambar</taxon>
    </lineage>
</organism>
<dbReference type="InterPro" id="IPR008166">
    <property type="entry name" value="Glyco_transf_92"/>
</dbReference>
<dbReference type="AlphaFoldDB" id="A0AAP0R791"/>
<evidence type="ECO:0000313" key="10">
    <source>
        <dbReference type="Proteomes" id="UP001415857"/>
    </source>
</evidence>
<comment type="caution">
    <text evidence="9">The sequence shown here is derived from an EMBL/GenBank/DDBJ whole genome shotgun (WGS) entry which is preliminary data.</text>
</comment>
<evidence type="ECO:0000256" key="7">
    <source>
        <dbReference type="ARBA" id="ARBA00023136"/>
    </source>
</evidence>
<evidence type="ECO:0000256" key="8">
    <source>
        <dbReference type="RuleBase" id="RU366017"/>
    </source>
</evidence>
<evidence type="ECO:0000256" key="6">
    <source>
        <dbReference type="ARBA" id="ARBA00022989"/>
    </source>
</evidence>
<keyword evidence="3 8" id="KW-0328">Glycosyltransferase</keyword>
<dbReference type="GO" id="GO:0005737">
    <property type="term" value="C:cytoplasm"/>
    <property type="evidence" value="ECO:0007669"/>
    <property type="project" value="TreeGrafter"/>
</dbReference>
<feature type="transmembrane region" description="Helical" evidence="8">
    <location>
        <begin position="31"/>
        <end position="49"/>
    </location>
</feature>
<keyword evidence="7 8" id="KW-0472">Membrane</keyword>
<keyword evidence="10" id="KW-1185">Reference proteome</keyword>
<gene>
    <name evidence="9" type="ORF">L1049_026363</name>
</gene>
<dbReference type="InterPro" id="IPR029044">
    <property type="entry name" value="Nucleotide-diphossugar_trans"/>
</dbReference>
<reference evidence="9 10" key="1">
    <citation type="journal article" date="2024" name="Plant J.">
        <title>Genome sequences and population genomics reveal climatic adaptation and genomic divergence between two closely related sweetgum species.</title>
        <authorList>
            <person name="Xu W.Q."/>
            <person name="Ren C.Q."/>
            <person name="Zhang X.Y."/>
            <person name="Comes H.P."/>
            <person name="Liu X.H."/>
            <person name="Li Y.G."/>
            <person name="Kettle C.J."/>
            <person name="Jalonen R."/>
            <person name="Gaisberger H."/>
            <person name="Ma Y.Z."/>
            <person name="Qiu Y.X."/>
        </authorList>
    </citation>
    <scope>NUCLEOTIDE SEQUENCE [LARGE SCALE GENOMIC DNA]</scope>
    <source>
        <strain evidence="9">Hangzhou</strain>
    </source>
</reference>
<accession>A0AAP0R791</accession>
<evidence type="ECO:0000313" key="9">
    <source>
        <dbReference type="EMBL" id="KAK9270779.1"/>
    </source>
</evidence>
<dbReference type="GO" id="GO:0016757">
    <property type="term" value="F:glycosyltransferase activity"/>
    <property type="evidence" value="ECO:0007669"/>
    <property type="project" value="UniProtKB-UniRule"/>
</dbReference>
<evidence type="ECO:0000256" key="3">
    <source>
        <dbReference type="ARBA" id="ARBA00022676"/>
    </source>
</evidence>
<dbReference type="SUPFAM" id="SSF53448">
    <property type="entry name" value="Nucleotide-diphospho-sugar transferases"/>
    <property type="match status" value="1"/>
</dbReference>
<sequence length="560" mass="63962">MVSKTPTSSHHPLHFPSLFFPENMRRKVRRTILFVFISIVAFACVSFHLCRHAISGDDLRPLPVNFSTAITNNPYHHNHLIREEDHKYPPSRHVSSVQDPTSTVSILLPAWEVLVVVVESPDSSLSSDSGEEYSCLFQNNATSPARFAGVLPFTNLKTFKCLLPSTVRRFLPFFMPVLMKSPEKPEKSFPERELLRWNFLAYESFSTEADVVLFAKGVNKRQGINRPPSSLRCVFNYETNNTVKTAVISSSQEVFRCLHPELTAFTSGAEDRIKISLEITDENRLVPSVAYYTPRRTLSIQEAKSPLCACTMVYNVAKFLKEWVVYHSNIGVDNFILYDNDSDDDLEKVVEELIQDGYDVRTFFWPWPKTQEAGFSHCAMYAKESCTWMMYVDVDEFVFSPSWLNSSQPSDNMLKSLLPKTTFKSSLLSSIALRSARPVGQVSIMCNEFGPSNQRSHPVNGVTQGYICRRRVEQRHKSIVLLDAISPSLLNVIHHFQLKDGYRSKRLGLEHAVVNHYKYQAWSEFKAKFRRRVSAYVIDWTQAVNPIVEGSNSRIRVCAD</sequence>
<dbReference type="GO" id="GO:0016020">
    <property type="term" value="C:membrane"/>
    <property type="evidence" value="ECO:0007669"/>
    <property type="project" value="UniProtKB-SubCell"/>
</dbReference>